<comment type="function">
    <text evidence="1">Involved in nucleolar processing of pre-18S ribosomal RNA.</text>
</comment>
<reference evidence="2 3" key="1">
    <citation type="submission" date="2020-04" db="EMBL/GenBank/DDBJ databases">
        <title>Perkinsus olseni comparative genomics.</title>
        <authorList>
            <person name="Bogema D.R."/>
        </authorList>
    </citation>
    <scope>NUCLEOTIDE SEQUENCE [LARGE SCALE GENOMIC DNA]</scope>
    <source>
        <strain evidence="2 3">ATCC PRA-207</strain>
    </source>
</reference>
<dbReference type="Proteomes" id="UP000553632">
    <property type="component" value="Unassembled WGS sequence"/>
</dbReference>
<dbReference type="GO" id="GO:0032040">
    <property type="term" value="C:small-subunit processome"/>
    <property type="evidence" value="ECO:0007669"/>
    <property type="project" value="TreeGrafter"/>
</dbReference>
<keyword evidence="1" id="KW-0690">Ribosome biogenesis</keyword>
<dbReference type="AlphaFoldDB" id="A0A7J6RJ24"/>
<feature type="non-terminal residue" evidence="2">
    <location>
        <position position="1"/>
    </location>
</feature>
<feature type="non-terminal residue" evidence="2">
    <location>
        <position position="1187"/>
    </location>
</feature>
<dbReference type="PANTHER" id="PTHR13457">
    <property type="entry name" value="BAP28"/>
    <property type="match status" value="1"/>
</dbReference>
<evidence type="ECO:0000313" key="2">
    <source>
        <dbReference type="EMBL" id="KAF4719760.1"/>
    </source>
</evidence>
<dbReference type="InterPro" id="IPR040191">
    <property type="entry name" value="UTP10"/>
</dbReference>
<dbReference type="PANTHER" id="PTHR13457:SF1">
    <property type="entry name" value="HEAT REPEAT-CONTAINING PROTEIN 1"/>
    <property type="match status" value="1"/>
</dbReference>
<dbReference type="GO" id="GO:0030686">
    <property type="term" value="C:90S preribosome"/>
    <property type="evidence" value="ECO:0007669"/>
    <property type="project" value="TreeGrafter"/>
</dbReference>
<protein>
    <recommendedName>
        <fullName evidence="1">HEAT repeat-containing protein 1</fullName>
    </recommendedName>
</protein>
<comment type="similarity">
    <text evidence="1">Belongs to the HEATR1/UTP10 family.</text>
</comment>
<sequence length="1187" mass="126715">TTADAADWHDFASQQLPHVLLCFPKREDGDCVTPAAMSAELLRQLQAFKAKHNISQQPKHGKVSFLYDWREARSVEPQAIAEAALSCFQDLVAQDPSLEEFAGLFEVEKEGYKGRDFLTTEENDELNNTIERLLMHLSKHLLTDQGQTCLELLISRYDIQTYNMDALLLAGIPFHDSPVFARLTKIVKWGDDSQWIFLAKVRKTGEPLKRQHLVHMARTSSSLWRTLCDYTRKTLKRGIVNRPLLTTINMVFLEALAESHKFTFDLAPALFPLITTAIKKGSTDRQAFSLAVTMLIPLIASSSFTDGDLCSVLARAVKHAPLPAFSDVVDILALGLRFSERQGNFWVKVLEAIGKSRGWTLVLSGLVLPFCESSFLSAVASSTWLLGASSAAALCVCDSAVAIIANGPEESHVAEILPQLYDNFPVAVSRCALKHKCVKEVEALLPGGHVLDAQLLRHLSTTSASAREEAIAQLVDRDSTSGGEAKAVAGLVVERLGVEPSHVIRKKILEAEWVWEAVSAEVKRVALEGLLRKLLPSRERITPKQYWEEVVGMAYGLGGLSSNQVVAVDERVIEEVDAVLSLLSEEATPAVIAVKVMRGDKPEITTPVMPSSEEIYPGGAAGAAALIQACVEADSGEPTAHEVLEAIESLGLDKSVDASVYAKLASATTEDGDVEKLVGLMINNAACKEMAKTAVKGADKRPVLLSLAVRQHNLKAFRMYTELAGSKANDNALFLACLLVLGSDGASKHMRSFAQSAIVSRTKAPAASSEDPWLLVNRGVERSIEGKAYAALRKALAEREADAVGSTAVVREIVAANGGLIRWILEASGAVGADLQGQCMDLLRMVDSKSLLHNGAVPSATGAAVAALGDALAKCEDDKVVGKFADTVVGAAGAGISDDLLGVMANAGSRLKPKQLEKLVERACATLSGPGAVRFLAHADGISVKVLASTLLPLISGGEAVNAVLAGEALFQQTTELSATDREVARKALVKPLCGLLSGEKAREEALDLVCLSILGNVCQKADLAIVKPVVLRAAANKQQLSAALRICGAIKTVDLLREALGQIKAPLEGPQIEQLKTIVKSIVGEGNSAAEVLDALVSAPQESARLPSSVICEIARGLNANGAALVLLLAADAPREDVETWISGDVLPLDITAMVQALETARALFKGESTFVSTAAVQYHTVSVRV</sequence>
<evidence type="ECO:0000256" key="1">
    <source>
        <dbReference type="RuleBase" id="RU367065"/>
    </source>
</evidence>
<comment type="subcellular location">
    <subcellularLocation>
        <location evidence="1">Nucleus</location>
        <location evidence="1">Nucleolus</location>
    </subcellularLocation>
</comment>
<dbReference type="GO" id="GO:0034455">
    <property type="term" value="C:t-UTP complex"/>
    <property type="evidence" value="ECO:0007669"/>
    <property type="project" value="TreeGrafter"/>
</dbReference>
<dbReference type="GO" id="GO:0000462">
    <property type="term" value="P:maturation of SSU-rRNA from tricistronic rRNA transcript (SSU-rRNA, 5.8S rRNA, LSU-rRNA)"/>
    <property type="evidence" value="ECO:0007669"/>
    <property type="project" value="TreeGrafter"/>
</dbReference>
<comment type="caution">
    <text evidence="2">The sequence shown here is derived from an EMBL/GenBank/DDBJ whole genome shotgun (WGS) entry which is preliminary data.</text>
</comment>
<proteinExistence type="inferred from homology"/>
<gene>
    <name evidence="2" type="primary">HEATR1_6</name>
    <name evidence="2" type="ORF">FOZ63_025273</name>
</gene>
<dbReference type="GO" id="GO:0030515">
    <property type="term" value="F:snoRNA binding"/>
    <property type="evidence" value="ECO:0007669"/>
    <property type="project" value="TreeGrafter"/>
</dbReference>
<keyword evidence="3" id="KW-1185">Reference proteome</keyword>
<keyword evidence="1" id="KW-0539">Nucleus</keyword>
<dbReference type="GO" id="GO:0045943">
    <property type="term" value="P:positive regulation of transcription by RNA polymerase I"/>
    <property type="evidence" value="ECO:0007669"/>
    <property type="project" value="TreeGrafter"/>
</dbReference>
<name>A0A7J6RJ24_PEROL</name>
<dbReference type="EMBL" id="JABANO010025719">
    <property type="protein sequence ID" value="KAF4719760.1"/>
    <property type="molecule type" value="Genomic_DNA"/>
</dbReference>
<dbReference type="OMA" id="GDDSQWI"/>
<keyword evidence="1" id="KW-0698">rRNA processing</keyword>
<accession>A0A7J6RJ24</accession>
<organism evidence="2 3">
    <name type="scientific">Perkinsus olseni</name>
    <name type="common">Perkinsus atlanticus</name>
    <dbReference type="NCBI Taxonomy" id="32597"/>
    <lineage>
        <taxon>Eukaryota</taxon>
        <taxon>Sar</taxon>
        <taxon>Alveolata</taxon>
        <taxon>Perkinsozoa</taxon>
        <taxon>Perkinsea</taxon>
        <taxon>Perkinsida</taxon>
        <taxon>Perkinsidae</taxon>
        <taxon>Perkinsus</taxon>
    </lineage>
</organism>
<keyword evidence="1" id="KW-0687">Ribonucleoprotein</keyword>
<evidence type="ECO:0000313" key="3">
    <source>
        <dbReference type="Proteomes" id="UP000553632"/>
    </source>
</evidence>